<protein>
    <submittedName>
        <fullName evidence="1">34432_t:CDS:1</fullName>
    </submittedName>
</protein>
<accession>A0ACA9SVK4</accession>
<feature type="non-terminal residue" evidence="1">
    <location>
        <position position="1"/>
    </location>
</feature>
<comment type="caution">
    <text evidence="1">The sequence shown here is derived from an EMBL/GenBank/DDBJ whole genome shotgun (WGS) entry which is preliminary data.</text>
</comment>
<sequence length="89" mass="9885">EISLSTMVEDLIKNPRDIANQLATTLPGSAPLFINLVVLQGIGLLPVHLLRLSEISFTMFMRVFFARTPREFAEASAPPFLDYGQELPP</sequence>
<dbReference type="Proteomes" id="UP000789920">
    <property type="component" value="Unassembled WGS sequence"/>
</dbReference>
<reference evidence="1" key="1">
    <citation type="submission" date="2021-06" db="EMBL/GenBank/DDBJ databases">
        <authorList>
            <person name="Kallberg Y."/>
            <person name="Tangrot J."/>
            <person name="Rosling A."/>
        </authorList>
    </citation>
    <scope>NUCLEOTIDE SEQUENCE</scope>
    <source>
        <strain evidence="1">MA461A</strain>
    </source>
</reference>
<feature type="non-terminal residue" evidence="1">
    <location>
        <position position="89"/>
    </location>
</feature>
<evidence type="ECO:0000313" key="1">
    <source>
        <dbReference type="EMBL" id="CAG8848442.1"/>
    </source>
</evidence>
<name>A0ACA9SVK4_9GLOM</name>
<keyword evidence="2" id="KW-1185">Reference proteome</keyword>
<organism evidence="1 2">
    <name type="scientific">Racocetra persica</name>
    <dbReference type="NCBI Taxonomy" id="160502"/>
    <lineage>
        <taxon>Eukaryota</taxon>
        <taxon>Fungi</taxon>
        <taxon>Fungi incertae sedis</taxon>
        <taxon>Mucoromycota</taxon>
        <taxon>Glomeromycotina</taxon>
        <taxon>Glomeromycetes</taxon>
        <taxon>Diversisporales</taxon>
        <taxon>Gigasporaceae</taxon>
        <taxon>Racocetra</taxon>
    </lineage>
</organism>
<dbReference type="EMBL" id="CAJVQC010160737">
    <property type="protein sequence ID" value="CAG8848442.1"/>
    <property type="molecule type" value="Genomic_DNA"/>
</dbReference>
<gene>
    <name evidence="1" type="ORF">RPERSI_LOCUS35128</name>
</gene>
<evidence type="ECO:0000313" key="2">
    <source>
        <dbReference type="Proteomes" id="UP000789920"/>
    </source>
</evidence>
<proteinExistence type="predicted"/>